<dbReference type="EMBL" id="MBQD01000025">
    <property type="protein sequence ID" value="OCL31656.1"/>
    <property type="molecule type" value="Genomic_DNA"/>
</dbReference>
<comment type="caution">
    <text evidence="2">The sequence shown here is derived from an EMBL/GenBank/DDBJ whole genome shotgun (WGS) entry which is preliminary data.</text>
</comment>
<keyword evidence="3" id="KW-1185">Reference proteome</keyword>
<dbReference type="Proteomes" id="UP000093501">
    <property type="component" value="Unassembled WGS sequence"/>
</dbReference>
<feature type="compositionally biased region" description="Pro residues" evidence="1">
    <location>
        <begin position="64"/>
        <end position="74"/>
    </location>
</feature>
<name>A0A1C0AHX6_9ACTN</name>
<gene>
    <name evidence="2" type="ORF">BCR15_08460</name>
</gene>
<sequence length="254" mass="25366">MKALRNAGTLSVVGLIVLGLVALILSALALTRFGGVDAAPAPSSSPVSSSVESSPAGSSDPEPSASPSPSPEPSENPGASAGTGPTVVIIGDSTSVGDEAATWVGTAADELGWGDIVNLSAPGRGYLSVPRSCEAGPCATFIDSIAAIVEAGPDVVVTFGGTADGDYSLAEPAAAYFEALREELPDADLIAINPVTTDDTAEYWLTLHGRTIRAGVEAVDGTFVDVGQPGVGDGETLSSEAQADIAQQVVDQLS</sequence>
<dbReference type="InterPro" id="IPR036514">
    <property type="entry name" value="SGNH_hydro_sf"/>
</dbReference>
<dbReference type="Gene3D" id="3.40.50.1110">
    <property type="entry name" value="SGNH hydrolase"/>
    <property type="match status" value="1"/>
</dbReference>
<feature type="region of interest" description="Disordered" evidence="1">
    <location>
        <begin position="39"/>
        <end position="88"/>
    </location>
</feature>
<accession>A0A1C0AHX6</accession>
<dbReference type="RefSeq" id="WP_068752432.1">
    <property type="nucleotide sequence ID" value="NZ_LR214441.1"/>
</dbReference>
<organism evidence="2 3">
    <name type="scientific">Tessaracoccus lapidicaptus</name>
    <dbReference type="NCBI Taxonomy" id="1427523"/>
    <lineage>
        <taxon>Bacteria</taxon>
        <taxon>Bacillati</taxon>
        <taxon>Actinomycetota</taxon>
        <taxon>Actinomycetes</taxon>
        <taxon>Propionibacteriales</taxon>
        <taxon>Propionibacteriaceae</taxon>
        <taxon>Tessaracoccus</taxon>
    </lineage>
</organism>
<dbReference type="SUPFAM" id="SSF52266">
    <property type="entry name" value="SGNH hydrolase"/>
    <property type="match status" value="1"/>
</dbReference>
<evidence type="ECO:0000313" key="3">
    <source>
        <dbReference type="Proteomes" id="UP000093501"/>
    </source>
</evidence>
<evidence type="ECO:0000313" key="2">
    <source>
        <dbReference type="EMBL" id="OCL31656.1"/>
    </source>
</evidence>
<feature type="compositionally biased region" description="Low complexity" evidence="1">
    <location>
        <begin position="39"/>
        <end position="63"/>
    </location>
</feature>
<reference evidence="3" key="1">
    <citation type="submission" date="2016-07" db="EMBL/GenBank/DDBJ databases">
        <authorList>
            <person name="Florea S."/>
            <person name="Webb J.S."/>
            <person name="Jaromczyk J."/>
            <person name="Schardl C.L."/>
        </authorList>
    </citation>
    <scope>NUCLEOTIDE SEQUENCE [LARGE SCALE GENOMIC DNA]</scope>
    <source>
        <strain evidence="3">IPBSL-7</strain>
    </source>
</reference>
<dbReference type="AlphaFoldDB" id="A0A1C0AHX6"/>
<evidence type="ECO:0000256" key="1">
    <source>
        <dbReference type="SAM" id="MobiDB-lite"/>
    </source>
</evidence>
<proteinExistence type="predicted"/>
<protein>
    <submittedName>
        <fullName evidence="2">Uncharacterized protein</fullName>
    </submittedName>
</protein>